<dbReference type="EMBL" id="CCDP010000003">
    <property type="protein sequence ID" value="CDQ41772.1"/>
    <property type="molecule type" value="Genomic_DNA"/>
</dbReference>
<gene>
    <name evidence="1" type="ORF">BN990_04149</name>
</gene>
<evidence type="ECO:0000313" key="2">
    <source>
        <dbReference type="Proteomes" id="UP000028875"/>
    </source>
</evidence>
<dbReference type="STRING" id="1462526.BN990_04149"/>
<dbReference type="OrthoDB" id="9775889at2"/>
<proteinExistence type="predicted"/>
<accession>A0A024QHN5</accession>
<dbReference type="Proteomes" id="UP000028875">
    <property type="component" value="Unassembled WGS sequence"/>
</dbReference>
<dbReference type="RefSeq" id="WP_038246584.1">
    <property type="nucleotide sequence ID" value="NZ_BNER01000008.1"/>
</dbReference>
<reference evidence="1 2" key="1">
    <citation type="submission" date="2014-03" db="EMBL/GenBank/DDBJ databases">
        <authorList>
            <person name="Urmite Genomes U."/>
        </authorList>
    </citation>
    <scope>NUCLEOTIDE SEQUENCE [LARGE SCALE GENOMIC DNA]</scope>
    <source>
        <strain evidence="1 2">Vm-5</strain>
    </source>
</reference>
<keyword evidence="2" id="KW-1185">Reference proteome</keyword>
<evidence type="ECO:0000313" key="1">
    <source>
        <dbReference type="EMBL" id="CDQ41772.1"/>
    </source>
</evidence>
<organism evidence="1 2">
    <name type="scientific">Virgibacillus massiliensis</name>
    <dbReference type="NCBI Taxonomy" id="1462526"/>
    <lineage>
        <taxon>Bacteria</taxon>
        <taxon>Bacillati</taxon>
        <taxon>Bacillota</taxon>
        <taxon>Bacilli</taxon>
        <taxon>Bacillales</taxon>
        <taxon>Bacillaceae</taxon>
        <taxon>Virgibacillus</taxon>
    </lineage>
</organism>
<protein>
    <submittedName>
        <fullName evidence="1">Uncharacterized protein</fullName>
    </submittedName>
</protein>
<sequence>MHKLFETEINKMESLDIKTFAENAMVAAPASFKEDEDLINYTRKVFVVAEELLENNKIDGNLKDIILTGVLLSDIAYNEDEKYRSIHPFLVRPLLNDVKNDLVPNVYEAILKIVERHEGVNTPIAQLHPQAGSLEHLVAIANVIVRSKNIQINV</sequence>
<reference evidence="2" key="2">
    <citation type="submission" date="2014-05" db="EMBL/GenBank/DDBJ databases">
        <title>Draft genome sequence of Virgibacillus massiliensis Vm-5.</title>
        <authorList>
            <person name="Khelaifia S."/>
            <person name="Croce O."/>
            <person name="Lagier J.C."/>
            <person name="Raoult D."/>
        </authorList>
    </citation>
    <scope>NUCLEOTIDE SEQUENCE [LARGE SCALE GENOMIC DNA]</scope>
    <source>
        <strain evidence="2">Vm-5</strain>
    </source>
</reference>
<dbReference type="AlphaFoldDB" id="A0A024QHN5"/>
<name>A0A024QHN5_9BACI</name>
<comment type="caution">
    <text evidence="1">The sequence shown here is derived from an EMBL/GenBank/DDBJ whole genome shotgun (WGS) entry which is preliminary data.</text>
</comment>